<dbReference type="EMBL" id="MK552327">
    <property type="protein sequence ID" value="QBJ02554.1"/>
    <property type="molecule type" value="Genomic_DNA"/>
</dbReference>
<keyword evidence="2" id="KW-1185">Reference proteome</keyword>
<protein>
    <submittedName>
        <fullName evidence="1">Uncharacterized protein</fullName>
    </submittedName>
</protein>
<gene>
    <name evidence="1" type="ORF">PSA21_24</name>
</gene>
<accession>A0A481W590</accession>
<sequence length="78" mass="8661">MPNILSKGKRKYLLDAFSLAAERAAADERLARYIVSINPKITISQARKNIAEKNKSLGRIKVSNADKHAFLGNPALWP</sequence>
<reference evidence="1 2" key="1">
    <citation type="submission" date="2019-02" db="EMBL/GenBank/DDBJ databases">
        <authorList>
            <person name="Frampton R.A."/>
            <person name="Wojtus J.K."/>
            <person name="Fineran P.C."/>
            <person name="Hendrickson H.L."/>
        </authorList>
    </citation>
    <scope>NUCLEOTIDE SEQUENCE [LARGE SCALE GENOMIC DNA]</scope>
</reference>
<organism evidence="1 2">
    <name type="scientific">Pseudomonas phage Psa21</name>
    <dbReference type="NCBI Taxonomy" id="2530023"/>
    <lineage>
        <taxon>Viruses</taxon>
        <taxon>Duplodnaviria</taxon>
        <taxon>Heunggongvirae</taxon>
        <taxon>Uroviricota</taxon>
        <taxon>Caudoviricetes</taxon>
        <taxon>Chimalliviridae</taxon>
        <taxon>Tepukevirus</taxon>
        <taxon>Tepukevirus Psa21</taxon>
    </lineage>
</organism>
<evidence type="ECO:0000313" key="2">
    <source>
        <dbReference type="Proteomes" id="UP000294134"/>
    </source>
</evidence>
<name>A0A481W590_9CAUD</name>
<dbReference type="Proteomes" id="UP000294134">
    <property type="component" value="Segment"/>
</dbReference>
<evidence type="ECO:0000313" key="1">
    <source>
        <dbReference type="EMBL" id="QBJ02554.1"/>
    </source>
</evidence>
<proteinExistence type="predicted"/>